<dbReference type="Proteomes" id="UP001519309">
    <property type="component" value="Unassembled WGS sequence"/>
</dbReference>
<sequence length="42" mass="5027">MAPHHSDVISLDDPHFVARYHQAVQDYRDQLARERRKKLRVA</sequence>
<proteinExistence type="predicted"/>
<reference evidence="1 2" key="1">
    <citation type="submission" date="2021-03" db="EMBL/GenBank/DDBJ databases">
        <title>Genomic Encyclopedia of Type Strains, Phase IV (KMG-IV): sequencing the most valuable type-strain genomes for metagenomic binning, comparative biology and taxonomic classification.</title>
        <authorList>
            <person name="Goeker M."/>
        </authorList>
    </citation>
    <scope>NUCLEOTIDE SEQUENCE [LARGE SCALE GENOMIC DNA]</scope>
    <source>
        <strain evidence="1 2">DSM 40499</strain>
    </source>
</reference>
<keyword evidence="2" id="KW-1185">Reference proteome</keyword>
<organism evidence="1 2">
    <name type="scientific">Streptomyces griseochromogenes</name>
    <dbReference type="NCBI Taxonomy" id="68214"/>
    <lineage>
        <taxon>Bacteria</taxon>
        <taxon>Bacillati</taxon>
        <taxon>Actinomycetota</taxon>
        <taxon>Actinomycetes</taxon>
        <taxon>Kitasatosporales</taxon>
        <taxon>Streptomycetaceae</taxon>
        <taxon>Streptomyces</taxon>
    </lineage>
</organism>
<comment type="caution">
    <text evidence="1">The sequence shown here is derived from an EMBL/GenBank/DDBJ whole genome shotgun (WGS) entry which is preliminary data.</text>
</comment>
<accession>A0ABS4MBI9</accession>
<gene>
    <name evidence="1" type="ORF">J2Z21_009811</name>
</gene>
<evidence type="ECO:0000313" key="1">
    <source>
        <dbReference type="EMBL" id="MBP2056792.1"/>
    </source>
</evidence>
<name>A0ABS4MBI9_9ACTN</name>
<dbReference type="RefSeq" id="WP_257785101.1">
    <property type="nucleotide sequence ID" value="NZ_CP016279.1"/>
</dbReference>
<dbReference type="EMBL" id="JAGGLP010000065">
    <property type="protein sequence ID" value="MBP2056792.1"/>
    <property type="molecule type" value="Genomic_DNA"/>
</dbReference>
<protein>
    <submittedName>
        <fullName evidence="1">Uncharacterized protein</fullName>
    </submittedName>
</protein>
<evidence type="ECO:0000313" key="2">
    <source>
        <dbReference type="Proteomes" id="UP001519309"/>
    </source>
</evidence>